<feature type="domain" description="BIG2" evidence="2">
    <location>
        <begin position="236"/>
        <end position="318"/>
    </location>
</feature>
<dbReference type="Gene3D" id="2.60.40.1080">
    <property type="match status" value="2"/>
</dbReference>
<proteinExistence type="predicted"/>
<evidence type="ECO:0000259" key="2">
    <source>
        <dbReference type="SMART" id="SM00635"/>
    </source>
</evidence>
<name>A0A517ZVK3_9PLAN</name>
<dbReference type="Pfam" id="PF07583">
    <property type="entry name" value="PSCyt2"/>
    <property type="match status" value="1"/>
</dbReference>
<dbReference type="InterPro" id="IPR022655">
    <property type="entry name" value="DUF1553"/>
</dbReference>
<organism evidence="3 4">
    <name type="scientific">Symmachiella dynata</name>
    <dbReference type="NCBI Taxonomy" id="2527995"/>
    <lineage>
        <taxon>Bacteria</taxon>
        <taxon>Pseudomonadati</taxon>
        <taxon>Planctomycetota</taxon>
        <taxon>Planctomycetia</taxon>
        <taxon>Planctomycetales</taxon>
        <taxon>Planctomycetaceae</taxon>
        <taxon>Symmachiella</taxon>
    </lineage>
</organism>
<keyword evidence="1" id="KW-0732">Signal</keyword>
<evidence type="ECO:0000256" key="1">
    <source>
        <dbReference type="SAM" id="SignalP"/>
    </source>
</evidence>
<keyword evidence="4" id="KW-1185">Reference proteome</keyword>
<dbReference type="InterPro" id="IPR003343">
    <property type="entry name" value="Big_2"/>
</dbReference>
<dbReference type="KEGG" id="sdyn:Mal52_50220"/>
<dbReference type="Pfam" id="PF07587">
    <property type="entry name" value="PSD1"/>
    <property type="match status" value="1"/>
</dbReference>
<feature type="chain" id="PRO_5021941778" evidence="1">
    <location>
        <begin position="32"/>
        <end position="823"/>
    </location>
</feature>
<reference evidence="3 4" key="1">
    <citation type="submission" date="2019-02" db="EMBL/GenBank/DDBJ databases">
        <title>Deep-cultivation of Planctomycetes and their phenomic and genomic characterization uncovers novel biology.</title>
        <authorList>
            <person name="Wiegand S."/>
            <person name="Jogler M."/>
            <person name="Boedeker C."/>
            <person name="Pinto D."/>
            <person name="Vollmers J."/>
            <person name="Rivas-Marin E."/>
            <person name="Kohn T."/>
            <person name="Peeters S.H."/>
            <person name="Heuer A."/>
            <person name="Rast P."/>
            <person name="Oberbeckmann S."/>
            <person name="Bunk B."/>
            <person name="Jeske O."/>
            <person name="Meyerdierks A."/>
            <person name="Storesund J.E."/>
            <person name="Kallscheuer N."/>
            <person name="Luecker S."/>
            <person name="Lage O.M."/>
            <person name="Pohl T."/>
            <person name="Merkel B.J."/>
            <person name="Hornburger P."/>
            <person name="Mueller R.-W."/>
            <person name="Bruemmer F."/>
            <person name="Labrenz M."/>
            <person name="Spormann A.M."/>
            <person name="Op den Camp H."/>
            <person name="Overmann J."/>
            <person name="Amann R."/>
            <person name="Jetten M.S.M."/>
            <person name="Mascher T."/>
            <person name="Medema M.H."/>
            <person name="Devos D.P."/>
            <person name="Kaster A.-K."/>
            <person name="Ovreas L."/>
            <person name="Rohde M."/>
            <person name="Galperin M.Y."/>
            <person name="Jogler C."/>
        </authorList>
    </citation>
    <scope>NUCLEOTIDE SEQUENCE [LARGE SCALE GENOMIC DNA]</scope>
    <source>
        <strain evidence="3 4">Mal52</strain>
    </source>
</reference>
<dbReference type="InterPro" id="IPR008964">
    <property type="entry name" value="Invasin/intimin_cell_adhesion"/>
</dbReference>
<dbReference type="RefSeq" id="WP_231962428.1">
    <property type="nucleotide sequence ID" value="NZ_CP036276.1"/>
</dbReference>
<dbReference type="Proteomes" id="UP000319383">
    <property type="component" value="Chromosome"/>
</dbReference>
<feature type="domain" description="BIG2" evidence="2">
    <location>
        <begin position="37"/>
        <end position="118"/>
    </location>
</feature>
<feature type="signal peptide" evidence="1">
    <location>
        <begin position="1"/>
        <end position="31"/>
    </location>
</feature>
<gene>
    <name evidence="3" type="ORF">Mal52_50220</name>
</gene>
<dbReference type="SUPFAM" id="SSF49373">
    <property type="entry name" value="Invasin/intimin cell-adhesion fragments"/>
    <property type="match status" value="2"/>
</dbReference>
<dbReference type="PANTHER" id="PTHR35889:SF3">
    <property type="entry name" value="F-BOX DOMAIN-CONTAINING PROTEIN"/>
    <property type="match status" value="1"/>
</dbReference>
<dbReference type="AlphaFoldDB" id="A0A517ZVK3"/>
<protein>
    <submittedName>
        <fullName evidence="3">Bacterial Ig-like domain (Group 2)</fullName>
    </submittedName>
</protein>
<evidence type="ECO:0000313" key="4">
    <source>
        <dbReference type="Proteomes" id="UP000319383"/>
    </source>
</evidence>
<sequence precursor="true">MRLPEQKLRFPSLIMCCGMALLLASCPVAWGGQEIGNPSQLVLEPAQVQLNGTRATQQLQVSGILSENNVRDLTGAAEFTSSDEAIVKVVDGVALPVANGTAEITATAGGQTAKIAVTVAGMETPSPVSFKNGTIAALSKAGCNMGACHGSPSGKAGFRLSLRGYDPALDIVTLRTEFFGRRTNAMAPEESLILTKPLMQVAHGGGRRLHKTDPGYKILRDWIGEGLRLDAESVPDVVKVEVFPSKRVFQPGSDRQQLRVDAHFSDGTVRDVTAIAVYSSSNESVATVGDAGLVSKHTRGESAVLVRYLDKMETSYITFLDDVEGFAWNNPPENNFVDSLVFAKLNQLQILPSELCSDEEFLRRAYLDTTGRLPTIEESQAFLSRSEENKRALLIDHLLDTDDFASYWTLKWGDILRSNSKKLNAKGVHKFRRWIYDAVRTDKPIDQFTRELLTAQGSVFENPPANYWRASRDPLDATETTAQLFLGIRIQCAKCHNHPFEKWTQDNYYGIGAVFARVGRKTGFEKDDEIIFVSNSGEVKQPRTGQTMKPHLLLKGDVDVPEGQDRREVFAEWLTAADNPFFAKVAVNRIWGHLMGRGIVEPVDDFRDSNPPSNAPLLDKLAEDFIANNYSRKWAIRTIMNSRTYQLSSRKNDFNDTDEIYNSHAGTRMLSAEQLLDAICQVTSVPENFKGLPVGFRAVELPDPPTDHYFLKIFGQPQREMACACERSNESNLSQALQMINGPVVHNKLRDDKGRIAAAIAAGKDNATIITELYLAALSRQPAEEELAAAIKHVGDTKDKERRMTLEDVGWALLNSKEFLFQH</sequence>
<accession>A0A517ZVK3</accession>
<dbReference type="InterPro" id="IPR011444">
    <property type="entry name" value="DUF1549"/>
</dbReference>
<dbReference type="EMBL" id="CP036276">
    <property type="protein sequence ID" value="QDU46501.1"/>
    <property type="molecule type" value="Genomic_DNA"/>
</dbReference>
<dbReference type="PANTHER" id="PTHR35889">
    <property type="entry name" value="CYCLOINULO-OLIGOSACCHARIDE FRUCTANOTRANSFERASE-RELATED"/>
    <property type="match status" value="1"/>
</dbReference>
<dbReference type="PROSITE" id="PS51257">
    <property type="entry name" value="PROKAR_LIPOPROTEIN"/>
    <property type="match status" value="1"/>
</dbReference>
<dbReference type="SMART" id="SM00635">
    <property type="entry name" value="BID_2"/>
    <property type="match status" value="2"/>
</dbReference>
<evidence type="ECO:0000313" key="3">
    <source>
        <dbReference type="EMBL" id="QDU46501.1"/>
    </source>
</evidence>